<keyword evidence="1" id="KW-1133">Transmembrane helix</keyword>
<accession>A0AA48LX87</accession>
<keyword evidence="1" id="KW-0812">Transmembrane</keyword>
<proteinExistence type="predicted"/>
<dbReference type="Pfam" id="PF06863">
    <property type="entry name" value="DUF1254"/>
    <property type="match status" value="1"/>
</dbReference>
<dbReference type="EMBL" id="OY288114">
    <property type="protein sequence ID" value="CAJ0851891.1"/>
    <property type="molecule type" value="Genomic_DNA"/>
</dbReference>
<dbReference type="InterPro" id="IPR010679">
    <property type="entry name" value="DUF1254"/>
</dbReference>
<feature type="domain" description="DUF1254" evidence="2">
    <location>
        <begin position="82"/>
        <end position="187"/>
    </location>
</feature>
<keyword evidence="1" id="KW-0472">Membrane</keyword>
<name>A0AA48LX87_9ZZZZ</name>
<evidence type="ECO:0000259" key="2">
    <source>
        <dbReference type="Pfam" id="PF06863"/>
    </source>
</evidence>
<evidence type="ECO:0000313" key="3">
    <source>
        <dbReference type="EMBL" id="CAJ0851891.1"/>
    </source>
</evidence>
<organism evidence="3">
    <name type="scientific">freshwater sediment metagenome</name>
    <dbReference type="NCBI Taxonomy" id="556182"/>
    <lineage>
        <taxon>unclassified sequences</taxon>
        <taxon>metagenomes</taxon>
        <taxon>ecological metagenomes</taxon>
    </lineage>
</organism>
<evidence type="ECO:0000256" key="1">
    <source>
        <dbReference type="SAM" id="Phobius"/>
    </source>
</evidence>
<gene>
    <name evidence="3" type="ORF">AMST5_00485</name>
</gene>
<dbReference type="AlphaFoldDB" id="A0AA48LX87"/>
<reference evidence="3" key="1">
    <citation type="submission" date="2023-07" db="EMBL/GenBank/DDBJ databases">
        <authorList>
            <person name="Pelsma A.J. K."/>
        </authorList>
    </citation>
    <scope>NUCLEOTIDE SEQUENCE</scope>
</reference>
<protein>
    <recommendedName>
        <fullName evidence="2">DUF1254 domain-containing protein</fullName>
    </recommendedName>
</protein>
<sequence>MRLTLPDRFIDYLPWAAATLLIAGIVHIVSVLLMPAVAPHTAYARVIKTVGDTATDKLVLLPAAGPGAEPLPFEDPSFAEGVCVYDLSKGLLRVTTPADGEDFLALSFLTSGGRLYHAVTDRAAIKGRIEIVIGDEKQMDALQGASDEATPQEVRLTSPTKRGFVLVRAFAKRSTELPRARERLAAVNCARFDPPKD</sequence>
<feature type="transmembrane region" description="Helical" evidence="1">
    <location>
        <begin position="12"/>
        <end position="38"/>
    </location>
</feature>